<dbReference type="AlphaFoldDB" id="A3FK36"/>
<evidence type="ECO:0000256" key="1">
    <source>
        <dbReference type="SAM" id="MobiDB-lite"/>
    </source>
</evidence>
<proteinExistence type="evidence at transcript level"/>
<sequence length="131" mass="13475">AIRLPLGFPAPTAFGQNHYDVDGDGVVDVIVESGPLDSEPEVIQTTGPQQKTRGVPRGKRQADNGEQREEGTSEEGETETTGGQRTGGSQSRGTARCFGGGFGGAGFGGRGFGGRGFRPGFGGRGFRPGFG</sequence>
<organism evidence="2">
    <name type="scientific">Oncopeltus fasciatus</name>
    <name type="common">Large milkweed bug</name>
    <dbReference type="NCBI Taxonomy" id="7536"/>
    <lineage>
        <taxon>Eukaryota</taxon>
        <taxon>Metazoa</taxon>
        <taxon>Ecdysozoa</taxon>
        <taxon>Arthropoda</taxon>
        <taxon>Hexapoda</taxon>
        <taxon>Insecta</taxon>
        <taxon>Pterygota</taxon>
        <taxon>Neoptera</taxon>
        <taxon>Paraneoptera</taxon>
        <taxon>Hemiptera</taxon>
        <taxon>Heteroptera</taxon>
        <taxon>Panheteroptera</taxon>
        <taxon>Pentatomomorpha</taxon>
        <taxon>Lygaeoidea</taxon>
        <taxon>Lygaeidae</taxon>
        <taxon>Lygaeinae</taxon>
        <taxon>Oncopeltus</taxon>
    </lineage>
</organism>
<feature type="compositionally biased region" description="Polar residues" evidence="1">
    <location>
        <begin position="43"/>
        <end position="52"/>
    </location>
</feature>
<dbReference type="EMBL" id="EF382744">
    <property type="protein sequence ID" value="ABN54475.1"/>
    <property type="molecule type" value="mRNA"/>
</dbReference>
<name>A3FK36_ONCFA</name>
<feature type="region of interest" description="Disordered" evidence="1">
    <location>
        <begin position="32"/>
        <end position="131"/>
    </location>
</feature>
<feature type="compositionally biased region" description="Low complexity" evidence="1">
    <location>
        <begin position="79"/>
        <end position="94"/>
    </location>
</feature>
<evidence type="ECO:0000313" key="2">
    <source>
        <dbReference type="EMBL" id="ABN54475.1"/>
    </source>
</evidence>
<feature type="non-terminal residue" evidence="2">
    <location>
        <position position="1"/>
    </location>
</feature>
<accession>A3FK36</accession>
<protein>
    <submittedName>
        <fullName evidence="2">Gly rich salivary protein</fullName>
    </submittedName>
</protein>
<feature type="compositionally biased region" description="Gly residues" evidence="1">
    <location>
        <begin position="98"/>
        <end position="131"/>
    </location>
</feature>
<feature type="compositionally biased region" description="Basic and acidic residues" evidence="1">
    <location>
        <begin position="60"/>
        <end position="71"/>
    </location>
</feature>
<reference evidence="2" key="1">
    <citation type="submission" date="2007-01" db="EMBL/GenBank/DDBJ databases">
        <title>An insight into the sialotranscriptome of the seed-feeding bug, Oncopeltus fasciatus.</title>
        <authorList>
            <person name="Francischetti I.M.B."/>
            <person name="Lopes A.H."/>
            <person name="Dias F.A."/>
            <person name="Ribeiro J.M.C."/>
        </authorList>
    </citation>
    <scope>NUCLEOTIDE SEQUENCE</scope>
    <source>
        <tissue evidence="2">Salivary gland</tissue>
    </source>
</reference>